<dbReference type="Proteomes" id="UP001300502">
    <property type="component" value="Unassembled WGS sequence"/>
</dbReference>
<evidence type="ECO:0000256" key="1">
    <source>
        <dbReference type="ARBA" id="ARBA00005254"/>
    </source>
</evidence>
<evidence type="ECO:0000256" key="2">
    <source>
        <dbReference type="ARBA" id="ARBA00023239"/>
    </source>
</evidence>
<reference evidence="4 5" key="1">
    <citation type="submission" date="2022-07" db="EMBL/GenBank/DDBJ databases">
        <title>Genome-wide signatures of adaptation to extreme environments.</title>
        <authorList>
            <person name="Cho C.H."/>
            <person name="Yoon H.S."/>
        </authorList>
    </citation>
    <scope>NUCLEOTIDE SEQUENCE [LARGE SCALE GENOMIC DNA]</scope>
    <source>
        <strain evidence="4 5">108.79 E11</strain>
    </source>
</reference>
<evidence type="ECO:0000256" key="3">
    <source>
        <dbReference type="RuleBase" id="RU003707"/>
    </source>
</evidence>
<proteinExistence type="inferred from homology"/>
<dbReference type="GO" id="GO:0005739">
    <property type="term" value="C:mitochondrion"/>
    <property type="evidence" value="ECO:0007669"/>
    <property type="project" value="TreeGrafter"/>
</dbReference>
<dbReference type="FunFam" id="1.10.12.10:FF:000001">
    <property type="entry name" value="Probable enoyl-CoA hydratase, mitochondrial"/>
    <property type="match status" value="1"/>
</dbReference>
<comment type="caution">
    <text evidence="4">The sequence shown here is derived from an EMBL/GenBank/DDBJ whole genome shotgun (WGS) entry which is preliminary data.</text>
</comment>
<dbReference type="InterPro" id="IPR001753">
    <property type="entry name" value="Enoyl-CoA_hydra/iso"/>
</dbReference>
<dbReference type="GO" id="GO:0016836">
    <property type="term" value="F:hydro-lyase activity"/>
    <property type="evidence" value="ECO:0007669"/>
    <property type="project" value="UniProtKB-ARBA"/>
</dbReference>
<dbReference type="InterPro" id="IPR014748">
    <property type="entry name" value="Enoyl-CoA_hydra_C"/>
</dbReference>
<dbReference type="AlphaFoldDB" id="A0AAV9IB53"/>
<name>A0AAV9IB53_9RHOD</name>
<dbReference type="Gene3D" id="1.10.12.10">
    <property type="entry name" value="Lyase 2-enoyl-coa Hydratase, Chain A, domain 2"/>
    <property type="match status" value="1"/>
</dbReference>
<dbReference type="GO" id="GO:0006635">
    <property type="term" value="P:fatty acid beta-oxidation"/>
    <property type="evidence" value="ECO:0007669"/>
    <property type="project" value="TreeGrafter"/>
</dbReference>
<dbReference type="CDD" id="cd06558">
    <property type="entry name" value="crotonase-like"/>
    <property type="match status" value="1"/>
</dbReference>
<dbReference type="FunFam" id="3.90.226.10:FF:000009">
    <property type="entry name" value="Carnitinyl-CoA dehydratase"/>
    <property type="match status" value="1"/>
</dbReference>
<protein>
    <recommendedName>
        <fullName evidence="6">Enoyl-CoA hydratase</fullName>
    </recommendedName>
</protein>
<keyword evidence="5" id="KW-1185">Reference proteome</keyword>
<dbReference type="PROSITE" id="PS00166">
    <property type="entry name" value="ENOYL_COA_HYDRATASE"/>
    <property type="match status" value="1"/>
</dbReference>
<sequence length="297" mass="32750">MMNGFFAGRLTWKLFRFAQLKRTLCTNVVEKSNKEVYLEQLQGEYRGVSVVNLNRPSKKNALGKVLLSELNQVITELEYSSPKQVQVVLVRSCVENVFCAGADLKERAEMSDEETLPFVRYLRSTFTRLESVPMPTIAVIDGFALGGGTELALACDLRVAGRNAVLGLPETTLAILPGAGGTQRLPRLVGIAKAKELIYTGTRLNAEEAVKIGLVERVTQQDEDAFSCALKLAKDMLKTGPIALRLAKQAIRNGSQVDLLRGLEFEDASYAGVVPTKDRREALKAFAEKRKPQFRGE</sequence>
<dbReference type="SUPFAM" id="SSF52096">
    <property type="entry name" value="ClpP/crotonase"/>
    <property type="match status" value="1"/>
</dbReference>
<dbReference type="InterPro" id="IPR018376">
    <property type="entry name" value="Enoyl-CoA_hyd/isom_CS"/>
</dbReference>
<evidence type="ECO:0000313" key="5">
    <source>
        <dbReference type="Proteomes" id="UP001300502"/>
    </source>
</evidence>
<dbReference type="PANTHER" id="PTHR11941:SF171">
    <property type="entry name" value="SD19268P"/>
    <property type="match status" value="1"/>
</dbReference>
<comment type="similarity">
    <text evidence="1 3">Belongs to the enoyl-CoA hydratase/isomerase family.</text>
</comment>
<dbReference type="EMBL" id="JANCYU010000024">
    <property type="protein sequence ID" value="KAK4524521.1"/>
    <property type="molecule type" value="Genomic_DNA"/>
</dbReference>
<organism evidence="4 5">
    <name type="scientific">Galdieria yellowstonensis</name>
    <dbReference type="NCBI Taxonomy" id="3028027"/>
    <lineage>
        <taxon>Eukaryota</taxon>
        <taxon>Rhodophyta</taxon>
        <taxon>Bangiophyceae</taxon>
        <taxon>Galdieriales</taxon>
        <taxon>Galdieriaceae</taxon>
        <taxon>Galdieria</taxon>
    </lineage>
</organism>
<evidence type="ECO:0008006" key="6">
    <source>
        <dbReference type="Google" id="ProtNLM"/>
    </source>
</evidence>
<evidence type="ECO:0000313" key="4">
    <source>
        <dbReference type="EMBL" id="KAK4524521.1"/>
    </source>
</evidence>
<dbReference type="PANTHER" id="PTHR11941">
    <property type="entry name" value="ENOYL-COA HYDRATASE-RELATED"/>
    <property type="match status" value="1"/>
</dbReference>
<dbReference type="Pfam" id="PF00378">
    <property type="entry name" value="ECH_1"/>
    <property type="match status" value="1"/>
</dbReference>
<keyword evidence="2" id="KW-0456">Lyase</keyword>
<accession>A0AAV9IB53</accession>
<dbReference type="InterPro" id="IPR029045">
    <property type="entry name" value="ClpP/crotonase-like_dom_sf"/>
</dbReference>
<gene>
    <name evidence="4" type="ORF">GAYE_SCF04G2422</name>
</gene>
<dbReference type="Gene3D" id="3.90.226.10">
    <property type="entry name" value="2-enoyl-CoA Hydratase, Chain A, domain 1"/>
    <property type="match status" value="1"/>
</dbReference>